<proteinExistence type="predicted"/>
<keyword evidence="1" id="KW-0808">Transferase</keyword>
<dbReference type="Proteomes" id="UP001597182">
    <property type="component" value="Unassembled WGS sequence"/>
</dbReference>
<dbReference type="Gene3D" id="3.30.1540.10">
    <property type="entry name" value="formyl-coa transferase, domain 3"/>
    <property type="match status" value="1"/>
</dbReference>
<name>A0ABW3VM56_9PSEU</name>
<accession>A0ABW3VM56</accession>
<dbReference type="InterPro" id="IPR050509">
    <property type="entry name" value="CoA-transferase_III"/>
</dbReference>
<evidence type="ECO:0000313" key="1">
    <source>
        <dbReference type="EMBL" id="MFD1235403.1"/>
    </source>
</evidence>
<dbReference type="PANTHER" id="PTHR48228:SF5">
    <property type="entry name" value="ALPHA-METHYLACYL-COA RACEMASE"/>
    <property type="match status" value="1"/>
</dbReference>
<protein>
    <submittedName>
        <fullName evidence="1">CaiB/BaiF CoA transferase family protein</fullName>
    </submittedName>
</protein>
<comment type="caution">
    <text evidence="1">The sequence shown here is derived from an EMBL/GenBank/DDBJ whole genome shotgun (WGS) entry which is preliminary data.</text>
</comment>
<gene>
    <name evidence="1" type="ORF">ACFQ34_19115</name>
</gene>
<dbReference type="InterPro" id="IPR044855">
    <property type="entry name" value="CoA-Trfase_III_dom3_sf"/>
</dbReference>
<sequence length="395" mass="41274">MAGPLAGVRVLDFSWIGVGCITTWLLAELGAEVWKVEPVDGSDNARTMEPLVRGVGVNHLVFDRGKKSFPVDVRRPEGREAYLAVASVVDVVVEGMRPGVADRLGVGAEALRERNPALSYVTLPGYGSGGPLSATAGHDLNYAAMAGVLSMARQDRPAPAPVQVADWVAASLAALAAVSGVHQAGRTRTGLVAESSLFDGAMFALVVAQAQALMLGLDVGPRTSMLNGELACYAVYTCADGELLAVAALEERFWRRFCALTGIDDEGAQYDRSRQDRLRGVVAGVLATRPRAEWLALFADQDVCVSPVLTVAQGLQLPHVRERAGVVPMRHPDGSVVDAPAAPLRVGPPGAARPTAAAVARTPALGEGARELLGLSGRSSAEIDRLHGAGVVFAP</sequence>
<dbReference type="InterPro" id="IPR003673">
    <property type="entry name" value="CoA-Trfase_fam_III"/>
</dbReference>
<reference evidence="2" key="1">
    <citation type="journal article" date="2019" name="Int. J. Syst. Evol. Microbiol.">
        <title>The Global Catalogue of Microorganisms (GCM) 10K type strain sequencing project: providing services to taxonomists for standard genome sequencing and annotation.</title>
        <authorList>
            <consortium name="The Broad Institute Genomics Platform"/>
            <consortium name="The Broad Institute Genome Sequencing Center for Infectious Disease"/>
            <person name="Wu L."/>
            <person name="Ma J."/>
        </authorList>
    </citation>
    <scope>NUCLEOTIDE SEQUENCE [LARGE SCALE GENOMIC DNA]</scope>
    <source>
        <strain evidence="2">CCUG 49018</strain>
    </source>
</reference>
<dbReference type="Gene3D" id="3.40.50.10540">
    <property type="entry name" value="Crotonobetainyl-coa:carnitine coa-transferase, domain 1"/>
    <property type="match status" value="1"/>
</dbReference>
<dbReference type="RefSeq" id="WP_158703422.1">
    <property type="nucleotide sequence ID" value="NZ_BAABKS010000074.1"/>
</dbReference>
<dbReference type="SUPFAM" id="SSF89796">
    <property type="entry name" value="CoA-transferase family III (CaiB/BaiF)"/>
    <property type="match status" value="1"/>
</dbReference>
<dbReference type="EMBL" id="JBHTMB010000161">
    <property type="protein sequence ID" value="MFD1235403.1"/>
    <property type="molecule type" value="Genomic_DNA"/>
</dbReference>
<dbReference type="PANTHER" id="PTHR48228">
    <property type="entry name" value="SUCCINYL-COA--D-CITRAMALATE COA-TRANSFERASE"/>
    <property type="match status" value="1"/>
</dbReference>
<keyword evidence="2" id="KW-1185">Reference proteome</keyword>
<organism evidence="1 2">
    <name type="scientific">Pseudonocardia benzenivorans</name>
    <dbReference type="NCBI Taxonomy" id="228005"/>
    <lineage>
        <taxon>Bacteria</taxon>
        <taxon>Bacillati</taxon>
        <taxon>Actinomycetota</taxon>
        <taxon>Actinomycetes</taxon>
        <taxon>Pseudonocardiales</taxon>
        <taxon>Pseudonocardiaceae</taxon>
        <taxon>Pseudonocardia</taxon>
    </lineage>
</organism>
<dbReference type="Pfam" id="PF02515">
    <property type="entry name" value="CoA_transf_3"/>
    <property type="match status" value="1"/>
</dbReference>
<dbReference type="GO" id="GO:0016740">
    <property type="term" value="F:transferase activity"/>
    <property type="evidence" value="ECO:0007669"/>
    <property type="project" value="UniProtKB-KW"/>
</dbReference>
<evidence type="ECO:0000313" key="2">
    <source>
        <dbReference type="Proteomes" id="UP001597182"/>
    </source>
</evidence>
<dbReference type="InterPro" id="IPR023606">
    <property type="entry name" value="CoA-Trfase_III_dom_1_sf"/>
</dbReference>